<dbReference type="GeneID" id="70133347"/>
<dbReference type="RefSeq" id="XP_045963420.1">
    <property type="nucleotide sequence ID" value="XM_046104456.1"/>
</dbReference>
<keyword evidence="2" id="KW-1185">Reference proteome</keyword>
<comment type="caution">
    <text evidence="1">The sequence shown here is derived from an EMBL/GenBank/DDBJ whole genome shotgun (WGS) entry which is preliminary data.</text>
</comment>
<dbReference type="PANTHER" id="PTHR40788:SF2">
    <property type="entry name" value="CLR5 DOMAIN-CONTAINING PROTEIN"/>
    <property type="match status" value="1"/>
</dbReference>
<proteinExistence type="predicted"/>
<accession>A0A9P8UUC1</accession>
<dbReference type="PANTHER" id="PTHR40788">
    <property type="entry name" value="CLR5 DOMAIN-CONTAINING PROTEIN-RELATED"/>
    <property type="match status" value="1"/>
</dbReference>
<protein>
    <submittedName>
        <fullName evidence="1">Uncharacterized protein</fullName>
    </submittedName>
</protein>
<reference evidence="1" key="1">
    <citation type="journal article" date="2021" name="Nat. Commun.">
        <title>Genetic determinants of endophytism in the Arabidopsis root mycobiome.</title>
        <authorList>
            <person name="Mesny F."/>
            <person name="Miyauchi S."/>
            <person name="Thiergart T."/>
            <person name="Pickel B."/>
            <person name="Atanasova L."/>
            <person name="Karlsson M."/>
            <person name="Huettel B."/>
            <person name="Barry K.W."/>
            <person name="Haridas S."/>
            <person name="Chen C."/>
            <person name="Bauer D."/>
            <person name="Andreopoulos W."/>
            <person name="Pangilinan J."/>
            <person name="LaButti K."/>
            <person name="Riley R."/>
            <person name="Lipzen A."/>
            <person name="Clum A."/>
            <person name="Drula E."/>
            <person name="Henrissat B."/>
            <person name="Kohler A."/>
            <person name="Grigoriev I.V."/>
            <person name="Martin F.M."/>
            <person name="Hacquard S."/>
        </authorList>
    </citation>
    <scope>NUCLEOTIDE SEQUENCE</scope>
    <source>
        <strain evidence="1">MPI-SDFR-AT-0073</strain>
    </source>
</reference>
<dbReference type="AlphaFoldDB" id="A0A9P8UUC1"/>
<name>A0A9P8UUC1_9PEZI</name>
<sequence>MAKTNAVNNSDPFGIFAARGTSAPKILSLQAVKCEAKDRSADIFRNYRRLQSILQLHEAAVQKRWEKRTRTQRLSILLGCWPEMPATHRPDFAAFRKHAGNLNAVAVQHRGSFIWPSINQEDLGDPKTLPLLLDARGRTHPNESAAADGEAMHLRKVTMAIVPIFLNQYVMILNGVTQQEDYGRLVAWDEHEDAFDWMHTRKQFLPGEGLLILEHQQRVLQFLVQCCQKILHDIPLEQMTSDAFAIQPEPQLKISVDASGLSSLAVLAKEAPYRPPTLLDLDKIESLLAARTARAENHVWALREDPSYFAEALLEIKEHRQEMIKDIRGDIHPILKCGRGDILWARVIGTYFAELRDQAQLLGALQRKYDAAISPDRDLPEEYLNALLKFRHYLNQTAVAASPPLRNLFVRNVPEYDTSSKIEVMSKQGIKLDKVAGQLIWLLRTLWEDGTDLFFCRLTIVVDELDRLLRSEPKALELVSPYVAMLIGELSIVGECLRQLELYQPWANGFENASHERDDAIKRQFSQRTKGWGGVMEAFRDRNLVGLSHLGDPSDGKFQYPLGKRRNQANVEALRAAEANLDAFWNAVDVILNKQPGNLDGTAYKQMLSQPRYLQRTLKWIEPAAKKDQTLNTNQSFEDWSSQLAAPLSRLNFGPEPPVSARKEILAAGGTKAKIKSHGAPSAMSAASAEEAVLSTMSLGDSQPTFAVDARALKVFRIIFFDPAANTTAGEVVWKDFLHAMDSTGFSAQKLYGSVWHFQPTKLDVERSIQFHEPHPHPKIPFLVARRHGRRLNRAYGWLGSMFVLKEKTTS</sequence>
<organism evidence="1 2">
    <name type="scientific">Truncatella angustata</name>
    <dbReference type="NCBI Taxonomy" id="152316"/>
    <lineage>
        <taxon>Eukaryota</taxon>
        <taxon>Fungi</taxon>
        <taxon>Dikarya</taxon>
        <taxon>Ascomycota</taxon>
        <taxon>Pezizomycotina</taxon>
        <taxon>Sordariomycetes</taxon>
        <taxon>Xylariomycetidae</taxon>
        <taxon>Amphisphaeriales</taxon>
        <taxon>Sporocadaceae</taxon>
        <taxon>Truncatella</taxon>
    </lineage>
</organism>
<evidence type="ECO:0000313" key="2">
    <source>
        <dbReference type="Proteomes" id="UP000758603"/>
    </source>
</evidence>
<dbReference type="EMBL" id="JAGPXC010000001">
    <property type="protein sequence ID" value="KAH6659289.1"/>
    <property type="molecule type" value="Genomic_DNA"/>
</dbReference>
<evidence type="ECO:0000313" key="1">
    <source>
        <dbReference type="EMBL" id="KAH6659289.1"/>
    </source>
</evidence>
<dbReference type="OrthoDB" id="2922289at2759"/>
<gene>
    <name evidence="1" type="ORF">BKA67DRAFT_589404</name>
</gene>
<dbReference type="Proteomes" id="UP000758603">
    <property type="component" value="Unassembled WGS sequence"/>
</dbReference>